<dbReference type="EMBL" id="KE504240">
    <property type="protein sequence ID" value="EPS94228.1"/>
    <property type="molecule type" value="Genomic_DNA"/>
</dbReference>
<accession>S8DSQ2</accession>
<protein>
    <submittedName>
        <fullName evidence="2">Uncharacterized protein</fullName>
    </submittedName>
</protein>
<dbReference type="InParanoid" id="S8DSQ2"/>
<evidence type="ECO:0000313" key="2">
    <source>
        <dbReference type="EMBL" id="EPS94228.1"/>
    </source>
</evidence>
<dbReference type="Proteomes" id="UP000015241">
    <property type="component" value="Unassembled WGS sequence"/>
</dbReference>
<gene>
    <name evidence="2" type="ORF">FOMPIDRAFT_93698</name>
</gene>
<feature type="transmembrane region" description="Helical" evidence="1">
    <location>
        <begin position="14"/>
        <end position="33"/>
    </location>
</feature>
<sequence length="130" mass="14048">MDASVSSVLLRDGTMYFVFLFIMNCLALGAYLAKDANGVSNIVTVCSTIILSRLLLNLREASLAGDHTSDTGVRGYASSGIDAFDTIVFLHSHEGGVGREPEAGDTDFYEDEFIEDDGCDEADEEMSEEC</sequence>
<keyword evidence="1" id="KW-1133">Transmembrane helix</keyword>
<reference evidence="2 3" key="1">
    <citation type="journal article" date="2012" name="Science">
        <title>The Paleozoic origin of enzymatic lignin decomposition reconstructed from 31 fungal genomes.</title>
        <authorList>
            <person name="Floudas D."/>
            <person name="Binder M."/>
            <person name="Riley R."/>
            <person name="Barry K."/>
            <person name="Blanchette R.A."/>
            <person name="Henrissat B."/>
            <person name="Martinez A.T."/>
            <person name="Otillar R."/>
            <person name="Spatafora J.W."/>
            <person name="Yadav J.S."/>
            <person name="Aerts A."/>
            <person name="Benoit I."/>
            <person name="Boyd A."/>
            <person name="Carlson A."/>
            <person name="Copeland A."/>
            <person name="Coutinho P.M."/>
            <person name="de Vries R.P."/>
            <person name="Ferreira P."/>
            <person name="Findley K."/>
            <person name="Foster B."/>
            <person name="Gaskell J."/>
            <person name="Glotzer D."/>
            <person name="Gorecki P."/>
            <person name="Heitman J."/>
            <person name="Hesse C."/>
            <person name="Hori C."/>
            <person name="Igarashi K."/>
            <person name="Jurgens J.A."/>
            <person name="Kallen N."/>
            <person name="Kersten P."/>
            <person name="Kohler A."/>
            <person name="Kuees U."/>
            <person name="Kumar T.K.A."/>
            <person name="Kuo A."/>
            <person name="LaButti K."/>
            <person name="Larrondo L.F."/>
            <person name="Lindquist E."/>
            <person name="Ling A."/>
            <person name="Lombard V."/>
            <person name="Lucas S."/>
            <person name="Lundell T."/>
            <person name="Martin R."/>
            <person name="McLaughlin D.J."/>
            <person name="Morgenstern I."/>
            <person name="Morin E."/>
            <person name="Murat C."/>
            <person name="Nagy L.G."/>
            <person name="Nolan M."/>
            <person name="Ohm R.A."/>
            <person name="Patyshakuliyeva A."/>
            <person name="Rokas A."/>
            <person name="Ruiz-Duenas F.J."/>
            <person name="Sabat G."/>
            <person name="Salamov A."/>
            <person name="Samejima M."/>
            <person name="Schmutz J."/>
            <person name="Slot J.C."/>
            <person name="St John F."/>
            <person name="Stenlid J."/>
            <person name="Sun H."/>
            <person name="Sun S."/>
            <person name="Syed K."/>
            <person name="Tsang A."/>
            <person name="Wiebenga A."/>
            <person name="Young D."/>
            <person name="Pisabarro A."/>
            <person name="Eastwood D.C."/>
            <person name="Martin F."/>
            <person name="Cullen D."/>
            <person name="Grigoriev I.V."/>
            <person name="Hibbett D.S."/>
        </authorList>
    </citation>
    <scope>NUCLEOTIDE SEQUENCE</scope>
    <source>
        <strain evidence="3">FP-58527</strain>
    </source>
</reference>
<name>S8DSQ2_FOMSC</name>
<evidence type="ECO:0000256" key="1">
    <source>
        <dbReference type="SAM" id="Phobius"/>
    </source>
</evidence>
<dbReference type="AlphaFoldDB" id="S8DSQ2"/>
<proteinExistence type="predicted"/>
<keyword evidence="1" id="KW-0812">Transmembrane</keyword>
<dbReference type="HOGENOM" id="CLU_135137_0_0_1"/>
<keyword evidence="1" id="KW-0472">Membrane</keyword>
<dbReference type="OrthoDB" id="2804213at2759"/>
<keyword evidence="3" id="KW-1185">Reference proteome</keyword>
<evidence type="ECO:0000313" key="3">
    <source>
        <dbReference type="Proteomes" id="UP000015241"/>
    </source>
</evidence>
<organism evidence="2 3">
    <name type="scientific">Fomitopsis schrenkii</name>
    <name type="common">Brown rot fungus</name>
    <dbReference type="NCBI Taxonomy" id="2126942"/>
    <lineage>
        <taxon>Eukaryota</taxon>
        <taxon>Fungi</taxon>
        <taxon>Dikarya</taxon>
        <taxon>Basidiomycota</taxon>
        <taxon>Agaricomycotina</taxon>
        <taxon>Agaricomycetes</taxon>
        <taxon>Polyporales</taxon>
        <taxon>Fomitopsis</taxon>
    </lineage>
</organism>